<evidence type="ECO:0000256" key="1">
    <source>
        <dbReference type="ARBA" id="ARBA00004141"/>
    </source>
</evidence>
<dbReference type="PANTHER" id="PTHR23011:SF28">
    <property type="entry name" value="CYCLIC NUCLEOTIDE-BINDING DOMAIN CONTAINING PROTEIN"/>
    <property type="match status" value="1"/>
</dbReference>
<dbReference type="InterPro" id="IPR014710">
    <property type="entry name" value="RmlC-like_jellyroll"/>
</dbReference>
<feature type="transmembrane region" description="Helical" evidence="5">
    <location>
        <begin position="6"/>
        <end position="26"/>
    </location>
</feature>
<feature type="transmembrane region" description="Helical" evidence="5">
    <location>
        <begin position="33"/>
        <end position="54"/>
    </location>
</feature>
<keyword evidence="2 5" id="KW-0812">Transmembrane</keyword>
<dbReference type="Pfam" id="PF02535">
    <property type="entry name" value="Zip"/>
    <property type="match status" value="1"/>
</dbReference>
<dbReference type="PANTHER" id="PTHR23011">
    <property type="entry name" value="CYCLIC NUCLEOTIDE-BINDING DOMAIN CONTAINING PROTEIN"/>
    <property type="match status" value="1"/>
</dbReference>
<feature type="transmembrane region" description="Helical" evidence="5">
    <location>
        <begin position="387"/>
        <end position="409"/>
    </location>
</feature>
<dbReference type="EMBL" id="BAABBO010000016">
    <property type="protein sequence ID" value="GAA3972852.1"/>
    <property type="molecule type" value="Genomic_DNA"/>
</dbReference>
<feature type="domain" description="Cyclic nucleotide-binding" evidence="6">
    <location>
        <begin position="126"/>
        <end position="237"/>
    </location>
</feature>
<dbReference type="SUPFAM" id="SSF51206">
    <property type="entry name" value="cAMP-binding domain-like"/>
    <property type="match status" value="1"/>
</dbReference>
<proteinExistence type="predicted"/>
<name>A0ABP7PX55_9GAMM</name>
<dbReference type="InterPro" id="IPR000595">
    <property type="entry name" value="cNMP-bd_dom"/>
</dbReference>
<sequence>MVETAFFWGIVSALSLPLGAILGLVWRPGSRITSAFMAFGAGALLFALTIELMAHVPHYVDTHGNGALVVAVIGAVAGGVLFSVLNKFLNDRGAFLRSLSNVRDHVARTKKARARRLLRRLAKISVLKDLPSDDLAELVKYVRKERFAPGELIFRRGDDSREIHFVREGGVRLYEEVPDRYARDDSPPATNAIAEFQAGDTFGERAVISGVSRQTTARAATRTTLYTLDKDDLDVLLEQRPQLKPVIEALASHQDHAGADELDAQAEGDDELDTVNLPISERDIQEESRGAAGSAGAAMAIWLGIAIDGVPESLVIGTLAIDTGGMSLAFIVGVFLANFPEAMSSAVIMRRHAFSIPRIMWMWSSLCLLTGLGAMFGAWVFPPDPAGTAFFIKLAVEGVAAGAMLTMIAETMLPEAFEHGGSVTGLATLIGFLAALSVAALGA</sequence>
<evidence type="ECO:0000259" key="6">
    <source>
        <dbReference type="PROSITE" id="PS50042"/>
    </source>
</evidence>
<feature type="transmembrane region" description="Helical" evidence="5">
    <location>
        <begin position="421"/>
        <end position="441"/>
    </location>
</feature>
<evidence type="ECO:0000256" key="5">
    <source>
        <dbReference type="SAM" id="Phobius"/>
    </source>
</evidence>
<dbReference type="RefSeq" id="WP_344808358.1">
    <property type="nucleotide sequence ID" value="NZ_BAABBO010000016.1"/>
</dbReference>
<reference evidence="8" key="1">
    <citation type="journal article" date="2019" name="Int. J. Syst. Evol. Microbiol.">
        <title>The Global Catalogue of Microorganisms (GCM) 10K type strain sequencing project: providing services to taxonomists for standard genome sequencing and annotation.</title>
        <authorList>
            <consortium name="The Broad Institute Genomics Platform"/>
            <consortium name="The Broad Institute Genome Sequencing Center for Infectious Disease"/>
            <person name="Wu L."/>
            <person name="Ma J."/>
        </authorList>
    </citation>
    <scope>NUCLEOTIDE SEQUENCE [LARGE SCALE GENOMIC DNA]</scope>
    <source>
        <strain evidence="8">JCM 17555</strain>
    </source>
</reference>
<comment type="subcellular location">
    <subcellularLocation>
        <location evidence="1">Membrane</location>
        <topology evidence="1">Multi-pass membrane protein</topology>
    </subcellularLocation>
</comment>
<dbReference type="CDD" id="cd00038">
    <property type="entry name" value="CAP_ED"/>
    <property type="match status" value="1"/>
</dbReference>
<evidence type="ECO:0000313" key="7">
    <source>
        <dbReference type="EMBL" id="GAA3972852.1"/>
    </source>
</evidence>
<keyword evidence="8" id="KW-1185">Reference proteome</keyword>
<dbReference type="Proteomes" id="UP001501337">
    <property type="component" value="Unassembled WGS sequence"/>
</dbReference>
<feature type="transmembrane region" description="Helical" evidence="5">
    <location>
        <begin position="66"/>
        <end position="89"/>
    </location>
</feature>
<keyword evidence="3 5" id="KW-1133">Transmembrane helix</keyword>
<evidence type="ECO:0000256" key="4">
    <source>
        <dbReference type="ARBA" id="ARBA00023136"/>
    </source>
</evidence>
<gene>
    <name evidence="7" type="ORF">GCM10022278_32660</name>
</gene>
<feature type="transmembrane region" description="Helical" evidence="5">
    <location>
        <begin position="313"/>
        <end position="339"/>
    </location>
</feature>
<dbReference type="InterPro" id="IPR018490">
    <property type="entry name" value="cNMP-bd_dom_sf"/>
</dbReference>
<protein>
    <recommendedName>
        <fullName evidence="6">Cyclic nucleotide-binding domain-containing protein</fullName>
    </recommendedName>
</protein>
<feature type="transmembrane region" description="Helical" evidence="5">
    <location>
        <begin position="290"/>
        <end position="307"/>
    </location>
</feature>
<dbReference type="Pfam" id="PF00027">
    <property type="entry name" value="cNMP_binding"/>
    <property type="match status" value="1"/>
</dbReference>
<feature type="transmembrane region" description="Helical" evidence="5">
    <location>
        <begin position="360"/>
        <end position="381"/>
    </location>
</feature>
<dbReference type="SMART" id="SM00100">
    <property type="entry name" value="cNMP"/>
    <property type="match status" value="1"/>
</dbReference>
<evidence type="ECO:0000256" key="2">
    <source>
        <dbReference type="ARBA" id="ARBA00022692"/>
    </source>
</evidence>
<organism evidence="7 8">
    <name type="scientific">Allohahella marinimesophila</name>
    <dbReference type="NCBI Taxonomy" id="1054972"/>
    <lineage>
        <taxon>Bacteria</taxon>
        <taxon>Pseudomonadati</taxon>
        <taxon>Pseudomonadota</taxon>
        <taxon>Gammaproteobacteria</taxon>
        <taxon>Oceanospirillales</taxon>
        <taxon>Hahellaceae</taxon>
        <taxon>Allohahella</taxon>
    </lineage>
</organism>
<dbReference type="InterPro" id="IPR003689">
    <property type="entry name" value="ZIP"/>
</dbReference>
<dbReference type="PROSITE" id="PS50042">
    <property type="entry name" value="CNMP_BINDING_3"/>
    <property type="match status" value="1"/>
</dbReference>
<dbReference type="Gene3D" id="2.60.120.10">
    <property type="entry name" value="Jelly Rolls"/>
    <property type="match status" value="1"/>
</dbReference>
<evidence type="ECO:0000313" key="8">
    <source>
        <dbReference type="Proteomes" id="UP001501337"/>
    </source>
</evidence>
<accession>A0ABP7PX55</accession>
<evidence type="ECO:0000256" key="3">
    <source>
        <dbReference type="ARBA" id="ARBA00022989"/>
    </source>
</evidence>
<keyword evidence="4 5" id="KW-0472">Membrane</keyword>
<comment type="caution">
    <text evidence="7">The sequence shown here is derived from an EMBL/GenBank/DDBJ whole genome shotgun (WGS) entry which is preliminary data.</text>
</comment>